<dbReference type="GO" id="GO:0006896">
    <property type="term" value="P:Golgi to vacuole transport"/>
    <property type="evidence" value="ECO:0007669"/>
    <property type="project" value="TreeGrafter"/>
</dbReference>
<evidence type="ECO:0000313" key="9">
    <source>
        <dbReference type="Proteomes" id="UP000243459"/>
    </source>
</evidence>
<keyword evidence="5" id="KW-0653">Protein transport</keyword>
<dbReference type="Proteomes" id="UP000243459">
    <property type="component" value="Chromosome 1"/>
</dbReference>
<dbReference type="Gene3D" id="1.25.10.10">
    <property type="entry name" value="Leucine-rich Repeat Variant"/>
    <property type="match status" value="1"/>
</dbReference>
<comment type="similarity">
    <text evidence="2">Belongs to the adaptor complexes large subunit family.</text>
</comment>
<dbReference type="PANTHER" id="PTHR22781">
    <property type="entry name" value="DELTA ADAPTIN-RELATED"/>
    <property type="match status" value="1"/>
</dbReference>
<dbReference type="GO" id="GO:0030123">
    <property type="term" value="C:AP-3 adaptor complex"/>
    <property type="evidence" value="ECO:0007669"/>
    <property type="project" value="InterPro"/>
</dbReference>
<dbReference type="InterPro" id="IPR016024">
    <property type="entry name" value="ARM-type_fold"/>
</dbReference>
<keyword evidence="9" id="KW-1185">Reference proteome</keyword>
<sequence>MGVVFETNVVEISVLLIGYALRSDPVFANEILGAMLSSCGRNYYEIVQDFDWYVSVLGEMARNPHCEKGVEIERQLVDIGLRVRDARPELVRVARDLLMDPALLGNRFLDKILSAAAWVSGEYVEFSKNPIELLEALLQPRTNLLPPLVRAVYIQAVFKVLVFCLGSYIEKKETNVSFETSDYSAVESEDDFGTSLKLENMKPLTHESLVYLLNLVETAVGPLYECDGVQVQERARNVLGLIRMLKEVPGWETEEGFRKNRRIREIVGFVTGAFSEELGPVLLHAQQKIPVPEGLILKENLADLDIVLGDRDIISTSSTSFSLRSHRQREIEEESEPAIESTALLAEHRKRHGLFYLPTEKEESGSNDYPKANDPILSASNDEPTSDLLKLTEQSLIHRKPKPAKPRPVVVKLDDGDTPSTSLKPVKESKDDKLSGAIRDILLGNKETVPASSRKETSEKSSRRRSKDIPISSETSSLTKENMDEIRHEGSSSRSKHHNKDKHRSHRGKEDNKEKEHKSSSRHGKQKDKHRQREEASLNVVPQAPIIQDFLL</sequence>
<feature type="region of interest" description="Disordered" evidence="7">
    <location>
        <begin position="358"/>
        <end position="552"/>
    </location>
</feature>
<keyword evidence="4" id="KW-0677">Repeat</keyword>
<feature type="compositionally biased region" description="Basic residues" evidence="7">
    <location>
        <begin position="520"/>
        <end position="530"/>
    </location>
</feature>
<dbReference type="InterPro" id="IPR011989">
    <property type="entry name" value="ARM-like"/>
</dbReference>
<keyword evidence="3" id="KW-0813">Transport</keyword>
<evidence type="ECO:0000256" key="6">
    <source>
        <dbReference type="ARBA" id="ARBA00023136"/>
    </source>
</evidence>
<feature type="compositionally biased region" description="Basic and acidic residues" evidence="7">
    <location>
        <begin position="481"/>
        <end position="491"/>
    </location>
</feature>
<evidence type="ECO:0000313" key="8">
    <source>
        <dbReference type="EMBL" id="ONK81729.1"/>
    </source>
</evidence>
<dbReference type="GO" id="GO:0010008">
    <property type="term" value="C:endosome membrane"/>
    <property type="evidence" value="ECO:0007669"/>
    <property type="project" value="TreeGrafter"/>
</dbReference>
<evidence type="ECO:0000256" key="1">
    <source>
        <dbReference type="ARBA" id="ARBA00004308"/>
    </source>
</evidence>
<evidence type="ECO:0000256" key="7">
    <source>
        <dbReference type="SAM" id="MobiDB-lite"/>
    </source>
</evidence>
<dbReference type="GO" id="GO:0006623">
    <property type="term" value="P:protein targeting to vacuole"/>
    <property type="evidence" value="ECO:0007669"/>
    <property type="project" value="TreeGrafter"/>
</dbReference>
<dbReference type="OMA" id="MKPLTHE"/>
<dbReference type="SUPFAM" id="SSF48371">
    <property type="entry name" value="ARM repeat"/>
    <property type="match status" value="1"/>
</dbReference>
<keyword evidence="6" id="KW-0472">Membrane</keyword>
<dbReference type="EMBL" id="CM007381">
    <property type="protein sequence ID" value="ONK81729.1"/>
    <property type="molecule type" value="Genomic_DNA"/>
</dbReference>
<gene>
    <name evidence="8" type="ORF">A4U43_C01F32290</name>
</gene>
<name>A0A5P1FWN0_ASPOF</name>
<feature type="compositionally biased region" description="Basic and acidic residues" evidence="7">
    <location>
        <begin position="508"/>
        <end position="519"/>
    </location>
</feature>
<protein>
    <recommendedName>
        <fullName evidence="10">AP-3 complex subunit delta</fullName>
    </recommendedName>
</protein>
<evidence type="ECO:0000256" key="4">
    <source>
        <dbReference type="ARBA" id="ARBA00022737"/>
    </source>
</evidence>
<dbReference type="AlphaFoldDB" id="A0A5P1FWN0"/>
<organism evidence="8 9">
    <name type="scientific">Asparagus officinalis</name>
    <name type="common">Garden asparagus</name>
    <dbReference type="NCBI Taxonomy" id="4686"/>
    <lineage>
        <taxon>Eukaryota</taxon>
        <taxon>Viridiplantae</taxon>
        <taxon>Streptophyta</taxon>
        <taxon>Embryophyta</taxon>
        <taxon>Tracheophyta</taxon>
        <taxon>Spermatophyta</taxon>
        <taxon>Magnoliopsida</taxon>
        <taxon>Liliopsida</taxon>
        <taxon>Asparagales</taxon>
        <taxon>Asparagaceae</taxon>
        <taxon>Asparagoideae</taxon>
        <taxon>Asparagus</taxon>
    </lineage>
</organism>
<evidence type="ECO:0000256" key="2">
    <source>
        <dbReference type="ARBA" id="ARBA00006613"/>
    </source>
</evidence>
<proteinExistence type="inferred from homology"/>
<dbReference type="PANTHER" id="PTHR22781:SF12">
    <property type="entry name" value="AP-3 COMPLEX SUBUNIT DELTA-1"/>
    <property type="match status" value="1"/>
</dbReference>
<dbReference type="InterPro" id="IPR017105">
    <property type="entry name" value="AP3_complex_dsu"/>
</dbReference>
<feature type="compositionally biased region" description="Basic and acidic residues" evidence="7">
    <location>
        <begin position="425"/>
        <end position="434"/>
    </location>
</feature>
<accession>A0A5P1FWN0</accession>
<evidence type="ECO:0000256" key="3">
    <source>
        <dbReference type="ARBA" id="ARBA00022448"/>
    </source>
</evidence>
<comment type="subcellular location">
    <subcellularLocation>
        <location evidence="1">Endomembrane system</location>
    </subcellularLocation>
</comment>
<evidence type="ECO:0000256" key="5">
    <source>
        <dbReference type="ARBA" id="ARBA00022927"/>
    </source>
</evidence>
<reference evidence="9" key="1">
    <citation type="journal article" date="2017" name="Nat. Commun.">
        <title>The asparagus genome sheds light on the origin and evolution of a young Y chromosome.</title>
        <authorList>
            <person name="Harkess A."/>
            <person name="Zhou J."/>
            <person name="Xu C."/>
            <person name="Bowers J.E."/>
            <person name="Van der Hulst R."/>
            <person name="Ayyampalayam S."/>
            <person name="Mercati F."/>
            <person name="Riccardi P."/>
            <person name="McKain M.R."/>
            <person name="Kakrana A."/>
            <person name="Tang H."/>
            <person name="Ray J."/>
            <person name="Groenendijk J."/>
            <person name="Arikit S."/>
            <person name="Mathioni S.M."/>
            <person name="Nakano M."/>
            <person name="Shan H."/>
            <person name="Telgmann-Rauber A."/>
            <person name="Kanno A."/>
            <person name="Yue Z."/>
            <person name="Chen H."/>
            <person name="Li W."/>
            <person name="Chen Y."/>
            <person name="Xu X."/>
            <person name="Zhang Y."/>
            <person name="Luo S."/>
            <person name="Chen H."/>
            <person name="Gao J."/>
            <person name="Mao Z."/>
            <person name="Pires J.C."/>
            <person name="Luo M."/>
            <person name="Kudrna D."/>
            <person name="Wing R.A."/>
            <person name="Meyers B.C."/>
            <person name="Yi K."/>
            <person name="Kong H."/>
            <person name="Lavrijsen P."/>
            <person name="Sunseri F."/>
            <person name="Falavigna A."/>
            <person name="Ye Y."/>
            <person name="Leebens-Mack J.H."/>
            <person name="Chen G."/>
        </authorList>
    </citation>
    <scope>NUCLEOTIDE SEQUENCE [LARGE SCALE GENOMIC DNA]</scope>
    <source>
        <strain evidence="9">cv. DH0086</strain>
    </source>
</reference>
<feature type="compositionally biased region" description="Basic residues" evidence="7">
    <location>
        <begin position="494"/>
        <end position="507"/>
    </location>
</feature>
<dbReference type="Gramene" id="ONK81729">
    <property type="protein sequence ID" value="ONK81729"/>
    <property type="gene ID" value="A4U43_C01F32290"/>
</dbReference>
<evidence type="ECO:0008006" key="10">
    <source>
        <dbReference type="Google" id="ProtNLM"/>
    </source>
</evidence>